<keyword evidence="3" id="KW-1185">Reference proteome</keyword>
<evidence type="ECO:0000313" key="2">
    <source>
        <dbReference type="EMBL" id="GJS52196.1"/>
    </source>
</evidence>
<dbReference type="EMBL" id="BQNB010008639">
    <property type="protein sequence ID" value="GJS52196.1"/>
    <property type="molecule type" value="Genomic_DNA"/>
</dbReference>
<name>A0ABQ4WH72_9ASTR</name>
<evidence type="ECO:0008006" key="4">
    <source>
        <dbReference type="Google" id="ProtNLM"/>
    </source>
</evidence>
<sequence length="258" mass="29848">MKNASQGIRNRSKKSSNKMPNDPRFFTGLLHRTLFSHHLSMQAIYFILPALDSLVPHEFDIEIKNNKGAENVAVDHLSRLENPNLKELKDEDIDDNFRDETLMNVSSNDEDGTPWFADFANYLVGKILRKGLTYAQRCKFSLELKHYFWDDPYLFKMCPDGMIGRCVYGFETRKILDECHLGPTRDTMVPPPQQRKYLMLVSIGQQFSKRLILSSKTVMLANVMVAFYIEMRCLKTTSKLVKYSTYGESISWDHSLSP</sequence>
<comment type="caution">
    <text evidence="2">The sequence shown here is derived from an EMBL/GenBank/DDBJ whole genome shotgun (WGS) entry which is preliminary data.</text>
</comment>
<protein>
    <recommendedName>
        <fullName evidence="4">Reverse transcriptase domain-containing protein</fullName>
    </recommendedName>
</protein>
<feature type="non-terminal residue" evidence="2">
    <location>
        <position position="258"/>
    </location>
</feature>
<evidence type="ECO:0000256" key="1">
    <source>
        <dbReference type="SAM" id="MobiDB-lite"/>
    </source>
</evidence>
<dbReference type="Proteomes" id="UP001151760">
    <property type="component" value="Unassembled WGS sequence"/>
</dbReference>
<reference evidence="2" key="2">
    <citation type="submission" date="2022-01" db="EMBL/GenBank/DDBJ databases">
        <authorList>
            <person name="Yamashiro T."/>
            <person name="Shiraishi A."/>
            <person name="Satake H."/>
            <person name="Nakayama K."/>
        </authorList>
    </citation>
    <scope>NUCLEOTIDE SEQUENCE</scope>
</reference>
<gene>
    <name evidence="2" type="ORF">Tco_0625558</name>
</gene>
<feature type="region of interest" description="Disordered" evidence="1">
    <location>
        <begin position="1"/>
        <end position="22"/>
    </location>
</feature>
<proteinExistence type="predicted"/>
<accession>A0ABQ4WH72</accession>
<evidence type="ECO:0000313" key="3">
    <source>
        <dbReference type="Proteomes" id="UP001151760"/>
    </source>
</evidence>
<reference evidence="2" key="1">
    <citation type="journal article" date="2022" name="Int. J. Mol. Sci.">
        <title>Draft Genome of Tanacetum Coccineum: Genomic Comparison of Closely Related Tanacetum-Family Plants.</title>
        <authorList>
            <person name="Yamashiro T."/>
            <person name="Shiraishi A."/>
            <person name="Nakayama K."/>
            <person name="Satake H."/>
        </authorList>
    </citation>
    <scope>NUCLEOTIDE SEQUENCE</scope>
</reference>
<organism evidence="2 3">
    <name type="scientific">Tanacetum coccineum</name>
    <dbReference type="NCBI Taxonomy" id="301880"/>
    <lineage>
        <taxon>Eukaryota</taxon>
        <taxon>Viridiplantae</taxon>
        <taxon>Streptophyta</taxon>
        <taxon>Embryophyta</taxon>
        <taxon>Tracheophyta</taxon>
        <taxon>Spermatophyta</taxon>
        <taxon>Magnoliopsida</taxon>
        <taxon>eudicotyledons</taxon>
        <taxon>Gunneridae</taxon>
        <taxon>Pentapetalae</taxon>
        <taxon>asterids</taxon>
        <taxon>campanulids</taxon>
        <taxon>Asterales</taxon>
        <taxon>Asteraceae</taxon>
        <taxon>Asteroideae</taxon>
        <taxon>Anthemideae</taxon>
        <taxon>Anthemidinae</taxon>
        <taxon>Tanacetum</taxon>
    </lineage>
</organism>